<evidence type="ECO:0000256" key="2">
    <source>
        <dbReference type="ARBA" id="ARBA00023242"/>
    </source>
</evidence>
<dbReference type="GO" id="GO:0003682">
    <property type="term" value="F:chromatin binding"/>
    <property type="evidence" value="ECO:0007669"/>
    <property type="project" value="TreeGrafter"/>
</dbReference>
<dbReference type="Proteomes" id="UP000306102">
    <property type="component" value="Unassembled WGS sequence"/>
</dbReference>
<dbReference type="STRING" id="542762.A0A4S4D374"/>
<dbReference type="EMBL" id="SDRB02012776">
    <property type="protein sequence ID" value="THF96732.1"/>
    <property type="molecule type" value="Genomic_DNA"/>
</dbReference>
<keyword evidence="2" id="KW-0539">Nucleus</keyword>
<dbReference type="PANTHER" id="PTHR47025:SF9">
    <property type="entry name" value="PROTEIN, PUTATIVE-RELATED"/>
    <property type="match status" value="1"/>
</dbReference>
<evidence type="ECO:0000259" key="4">
    <source>
        <dbReference type="Pfam" id="PF16135"/>
    </source>
</evidence>
<evidence type="ECO:0000313" key="6">
    <source>
        <dbReference type="Proteomes" id="UP000306102"/>
    </source>
</evidence>
<keyword evidence="6" id="KW-1185">Reference proteome</keyword>
<dbReference type="Pfam" id="PF16135">
    <property type="entry name" value="TDBD"/>
    <property type="match status" value="1"/>
</dbReference>
<feature type="domain" description="Tify" evidence="4">
    <location>
        <begin position="811"/>
        <end position="865"/>
    </location>
</feature>
<dbReference type="PANTHER" id="PTHR47025">
    <property type="entry name" value="AUTOIMMUNE REGULATOR"/>
    <property type="match status" value="1"/>
</dbReference>
<dbReference type="InterPro" id="IPR032308">
    <property type="entry name" value="TDBD"/>
</dbReference>
<comment type="caution">
    <text evidence="5">The sequence shown here is derived from an EMBL/GenBank/DDBJ whole genome shotgun (WGS) entry which is preliminary data.</text>
</comment>
<accession>A0A4S4D374</accession>
<dbReference type="GO" id="GO:0045944">
    <property type="term" value="P:positive regulation of transcription by RNA polymerase II"/>
    <property type="evidence" value="ECO:0007669"/>
    <property type="project" value="TreeGrafter"/>
</dbReference>
<comment type="subcellular location">
    <subcellularLocation>
        <location evidence="1">Nucleus</location>
    </subcellularLocation>
</comment>
<evidence type="ECO:0000313" key="5">
    <source>
        <dbReference type="EMBL" id="THF96732.1"/>
    </source>
</evidence>
<protein>
    <recommendedName>
        <fullName evidence="4">Tify domain-containing protein</fullName>
    </recommendedName>
</protein>
<sequence>MNFWMAKGPGCLTDGEMAYDNSSRIEPKRSHQWFMDGTEAELFPNKKQAVEVPSHNSFPGLLNASISPWGNASNYHSATGQFTERLFDPETARTVNFDDRNMPSAGTGNINMGMKVIQDQFGRDSSFGLSISHTLEDPSSGLNYGGIRKVKVNQVKDSENFMSVSMGHAYNRGDNNTMSASHAYGKADDNTISMGLSFNRGNDIVPMGNTYNRVDNNFISMGQPYNKGDGNTMSIGHPYKGNNNAMSMDQSFNKGVDNMTTMGQTFNKEDVINFDDRNIQSVGTGNINMGRKVIQDPFGSDSSFGLSISHTLEDPRSGLNFGGIRKVKVSQVKDSENFVSASMGHAYNKGNNNTMSTPHAYAKADDNNISMGLSFNRGNDNIISTSDAYNRVENNFMPMGPPYNKGDDSTISIGHSYKGTNNAISLDQSFSKGVDNVTTMGQTFNKEDGINFDDRSIPSVGTGNINMGRKVIQDPFGSHSSFGLSISHTLENPRSGVNYGGIRKVKVSQVKDTENFMSASMGHAYNRGDNNTMSTPHAYGKANDNTISMGLSFNRSNDDIISMGDTYNRVDNNFISMAQPYNKGDDSTISMDQSFSKGEDNITTMGQTFNKEDGNNLSMRNTFKDINNSVSMGQSFSKGDDSIPSMAQTFNKDDGKTILIGKSFNKLDDSAILMGHIYNNVENNTLSMSHSFGKGESNIISFVGFQDNDDINSSGRLISGYDLLMGQSSAQRPEAPSEKDLGESNVDALESATKVTSSASETVSKKEDQKGSKKVPSNNFPSNVKSLLATGMLDGLPVKYVALSQEKELHGIIKDSGFLCGCQSCNFSKAINAYEFERHAGCKTKHPNNHIYFENGKTVYGIVQELKNTPQNLLFEVIQTITGSPLNQKYFRLWKESFAAATCELQRIYGKDEGKQLS</sequence>
<evidence type="ECO:0000256" key="1">
    <source>
        <dbReference type="ARBA" id="ARBA00004123"/>
    </source>
</evidence>
<evidence type="ECO:0000256" key="3">
    <source>
        <dbReference type="SAM" id="MobiDB-lite"/>
    </source>
</evidence>
<dbReference type="GO" id="GO:0005634">
    <property type="term" value="C:nucleus"/>
    <property type="evidence" value="ECO:0007669"/>
    <property type="project" value="UniProtKB-SubCell"/>
</dbReference>
<dbReference type="AlphaFoldDB" id="A0A4S4D374"/>
<name>A0A4S4D374_CAMSN</name>
<gene>
    <name evidence="5" type="ORF">TEA_006123</name>
</gene>
<feature type="compositionally biased region" description="Polar residues" evidence="3">
    <location>
        <begin position="753"/>
        <end position="762"/>
    </location>
</feature>
<organism evidence="5 6">
    <name type="scientific">Camellia sinensis var. sinensis</name>
    <name type="common">China tea</name>
    <dbReference type="NCBI Taxonomy" id="542762"/>
    <lineage>
        <taxon>Eukaryota</taxon>
        <taxon>Viridiplantae</taxon>
        <taxon>Streptophyta</taxon>
        <taxon>Embryophyta</taxon>
        <taxon>Tracheophyta</taxon>
        <taxon>Spermatophyta</taxon>
        <taxon>Magnoliopsida</taxon>
        <taxon>eudicotyledons</taxon>
        <taxon>Gunneridae</taxon>
        <taxon>Pentapetalae</taxon>
        <taxon>asterids</taxon>
        <taxon>Ericales</taxon>
        <taxon>Theaceae</taxon>
        <taxon>Camellia</taxon>
    </lineage>
</organism>
<proteinExistence type="predicted"/>
<dbReference type="GO" id="GO:0042393">
    <property type="term" value="F:histone binding"/>
    <property type="evidence" value="ECO:0007669"/>
    <property type="project" value="TreeGrafter"/>
</dbReference>
<dbReference type="GO" id="GO:0000977">
    <property type="term" value="F:RNA polymerase II transcription regulatory region sequence-specific DNA binding"/>
    <property type="evidence" value="ECO:0007669"/>
    <property type="project" value="TreeGrafter"/>
</dbReference>
<reference evidence="5 6" key="1">
    <citation type="journal article" date="2018" name="Proc. Natl. Acad. Sci. U.S.A.">
        <title>Draft genome sequence of Camellia sinensis var. sinensis provides insights into the evolution of the tea genome and tea quality.</title>
        <authorList>
            <person name="Wei C."/>
            <person name="Yang H."/>
            <person name="Wang S."/>
            <person name="Zhao J."/>
            <person name="Liu C."/>
            <person name="Gao L."/>
            <person name="Xia E."/>
            <person name="Lu Y."/>
            <person name="Tai Y."/>
            <person name="She G."/>
            <person name="Sun J."/>
            <person name="Cao H."/>
            <person name="Tong W."/>
            <person name="Gao Q."/>
            <person name="Li Y."/>
            <person name="Deng W."/>
            <person name="Jiang X."/>
            <person name="Wang W."/>
            <person name="Chen Q."/>
            <person name="Zhang S."/>
            <person name="Li H."/>
            <person name="Wu J."/>
            <person name="Wang P."/>
            <person name="Li P."/>
            <person name="Shi C."/>
            <person name="Zheng F."/>
            <person name="Jian J."/>
            <person name="Huang B."/>
            <person name="Shan D."/>
            <person name="Shi M."/>
            <person name="Fang C."/>
            <person name="Yue Y."/>
            <person name="Li F."/>
            <person name="Li D."/>
            <person name="Wei S."/>
            <person name="Han B."/>
            <person name="Jiang C."/>
            <person name="Yin Y."/>
            <person name="Xia T."/>
            <person name="Zhang Z."/>
            <person name="Bennetzen J.L."/>
            <person name="Zhao S."/>
            <person name="Wan X."/>
        </authorList>
    </citation>
    <scope>NUCLEOTIDE SEQUENCE [LARGE SCALE GENOMIC DNA]</scope>
    <source>
        <strain evidence="6">cv. Shuchazao</strain>
        <tissue evidence="5">Leaf</tissue>
    </source>
</reference>
<feature type="region of interest" description="Disordered" evidence="3">
    <location>
        <begin position="752"/>
        <end position="778"/>
    </location>
</feature>